<dbReference type="EMBL" id="KN837141">
    <property type="protein sequence ID" value="KIJ40772.1"/>
    <property type="molecule type" value="Genomic_DNA"/>
</dbReference>
<dbReference type="HOGENOM" id="CLU_002279_0_0_1"/>
<feature type="non-terminal residue" evidence="2">
    <location>
        <position position="1274"/>
    </location>
</feature>
<feature type="compositionally biased region" description="Polar residues" evidence="1">
    <location>
        <begin position="379"/>
        <end position="391"/>
    </location>
</feature>
<evidence type="ECO:0000256" key="1">
    <source>
        <dbReference type="SAM" id="MobiDB-lite"/>
    </source>
</evidence>
<reference evidence="2 3" key="1">
    <citation type="submission" date="2014-06" db="EMBL/GenBank/DDBJ databases">
        <title>Evolutionary Origins and Diversification of the Mycorrhizal Mutualists.</title>
        <authorList>
            <consortium name="DOE Joint Genome Institute"/>
            <consortium name="Mycorrhizal Genomics Consortium"/>
            <person name="Kohler A."/>
            <person name="Kuo A."/>
            <person name="Nagy L.G."/>
            <person name="Floudas D."/>
            <person name="Copeland A."/>
            <person name="Barry K.W."/>
            <person name="Cichocki N."/>
            <person name="Veneault-Fourrey C."/>
            <person name="LaButti K."/>
            <person name="Lindquist E.A."/>
            <person name="Lipzen A."/>
            <person name="Lundell T."/>
            <person name="Morin E."/>
            <person name="Murat C."/>
            <person name="Riley R."/>
            <person name="Ohm R."/>
            <person name="Sun H."/>
            <person name="Tunlid A."/>
            <person name="Henrissat B."/>
            <person name="Grigoriev I.V."/>
            <person name="Hibbett D.S."/>
            <person name="Martin F."/>
        </authorList>
    </citation>
    <scope>NUCLEOTIDE SEQUENCE [LARGE SCALE GENOMIC DNA]</scope>
    <source>
        <strain evidence="2 3">SS14</strain>
    </source>
</reference>
<dbReference type="Proteomes" id="UP000054279">
    <property type="component" value="Unassembled WGS sequence"/>
</dbReference>
<sequence length="1274" mass="146744">MIYKLPPLPAFSPPSSPLKPSESKRKVESSNSESSVIQSPPASIHSSPSSQSFQLSPNPEQLPLESVQDNHMDVDAPQEHYHLNPASESHTLWERRALLFANPTLWSPIPDDLPLLAPKGWLESSLIDWYILKQITSSDIPAKMTFIPCQIIADLMFYIQSHPEAHTVPEEIKAKWESLIPPQQQTFLQQHPQITTHAAFGVQQANHWFTVIFDHTFQSVYVFNRIFLKTQQEKKTRDNWTVWKGPQLWKLVADLMNWNPGPIPDNIRALSWFGNGSDCGVELTEILIDLILNTAMRIDERGIWPLKPHLSCSHVFREQMLYQILPSVNEAYQFWKANHNLNIPEVMNWNNDIVMDIMQSLARQRMACHECTLTPNSMLEPTQDVSFQSPSDPAGHQDPDQNLPIPHDGVDILTSPLIDMEKVKRKIIRIDPDFDDYNTGPTLQETMGVPNHIKNFPIFNQTQLDPLSIWSLWTDYGYRIDNNFAQTFISQSPEQPEEHYLPINHQSGEHILLESIKRWDLTRRNNTREAISDISFLGMQELLELPGDSRSGNGFDLFIRGIKYDPEDCEKEEMVHLDITRDAVPTENVPVYISVDIDSLIWKTHRLHLKASINIHMAPYMQTKPPINAHNRTYVNLLKPQTDIQRANNEYTTYDRFEVSDIPHIHFGHLQGGINVWIAFPRMTHKQQDSPYFATQILILVQDRWFAFILIPAIKKIYGRGSKEYVNHSPQEYKARAAGKTETRLVDRIKLQELQDQIHTIIQEDRDEDLNIFGSFFFIMDIRGIKLTNKDRDHLGNDPFEVLADVIPALDFDYMSKPENGECVIDLGISASPEAEQPMVGLWNLTKVDASFAQAGTNTPHLFNVGTLADYGAVSAEYPIDRASVIQMRYRMAYNLIFEIVRGNIQFPENSDAYAANGTFHARINQIINLYTDAKQSSYGVREELRASIQTVKALLPVANQKMAAYVNAKTVIWIPSRIYFAFWIRRIQELKFLQTRVAKQRPSNACNLTLLNMYLIKTIVTNPREDSFTRFVLQDLNFQPSSQRFGIFFLTTLHRHTLAVHQMEQDDDSVIQHVTSMNGKRKQCQKDIDEDPRRTQEYPLGTHPSWHEITDILYTNPTLIVNTNSNLQVCQSGNGQIHEIVIQLFCKWTHNYTRTINPIFLTEPENYPQPENWHDILNFWTVNQIQDTFHSPAFLPHKSHWKGLPGGPKQLSFGERFKSFFPPLEADFLTSSVWHLLKGIGYLKDYHTFLSTKSEHDILCLQDGLRAAFELLE</sequence>
<evidence type="ECO:0000313" key="3">
    <source>
        <dbReference type="Proteomes" id="UP000054279"/>
    </source>
</evidence>
<feature type="compositionally biased region" description="Low complexity" evidence="1">
    <location>
        <begin position="29"/>
        <end position="59"/>
    </location>
</feature>
<feature type="region of interest" description="Disordered" evidence="1">
    <location>
        <begin position="379"/>
        <end position="402"/>
    </location>
</feature>
<dbReference type="OrthoDB" id="3057432at2759"/>
<evidence type="ECO:0000313" key="2">
    <source>
        <dbReference type="EMBL" id="KIJ40772.1"/>
    </source>
</evidence>
<feature type="compositionally biased region" description="Pro residues" evidence="1">
    <location>
        <begin position="1"/>
        <end position="17"/>
    </location>
</feature>
<proteinExistence type="predicted"/>
<gene>
    <name evidence="2" type="ORF">M422DRAFT_256188</name>
</gene>
<keyword evidence="3" id="KW-1185">Reference proteome</keyword>
<organism evidence="2 3">
    <name type="scientific">Sphaerobolus stellatus (strain SS14)</name>
    <dbReference type="NCBI Taxonomy" id="990650"/>
    <lineage>
        <taxon>Eukaryota</taxon>
        <taxon>Fungi</taxon>
        <taxon>Dikarya</taxon>
        <taxon>Basidiomycota</taxon>
        <taxon>Agaricomycotina</taxon>
        <taxon>Agaricomycetes</taxon>
        <taxon>Phallomycetidae</taxon>
        <taxon>Geastrales</taxon>
        <taxon>Sphaerobolaceae</taxon>
        <taxon>Sphaerobolus</taxon>
    </lineage>
</organism>
<name>A0A0C9VH75_SPHS4</name>
<dbReference type="AlphaFoldDB" id="A0A0C9VH75"/>
<accession>A0A0C9VH75</accession>
<feature type="region of interest" description="Disordered" evidence="1">
    <location>
        <begin position="1"/>
        <end position="64"/>
    </location>
</feature>
<protein>
    <submittedName>
        <fullName evidence="2">Uncharacterized protein</fullName>
    </submittedName>
</protein>